<feature type="compositionally biased region" description="Acidic residues" evidence="2">
    <location>
        <begin position="448"/>
        <end position="458"/>
    </location>
</feature>
<reference evidence="3" key="1">
    <citation type="submission" date="2018-12" db="EMBL/GenBank/DDBJ databases">
        <authorList>
            <person name="Syme R.A."/>
            <person name="Farfan-Caceres L."/>
            <person name="Lichtenzveig J."/>
        </authorList>
    </citation>
    <scope>NUCLEOTIDE SEQUENCE</scope>
    <source>
        <strain evidence="3">Al4</strain>
    </source>
</reference>
<feature type="coiled-coil region" evidence="1">
    <location>
        <begin position="245"/>
        <end position="275"/>
    </location>
</feature>
<feature type="region of interest" description="Disordered" evidence="2">
    <location>
        <begin position="503"/>
        <end position="556"/>
    </location>
</feature>
<feature type="compositionally biased region" description="Basic residues" evidence="2">
    <location>
        <begin position="858"/>
        <end position="873"/>
    </location>
</feature>
<feature type="compositionally biased region" description="Low complexity" evidence="2">
    <location>
        <begin position="507"/>
        <end position="518"/>
    </location>
</feature>
<name>A0A8H7MMG0_9PLEO</name>
<reference evidence="3" key="2">
    <citation type="submission" date="2020-09" db="EMBL/GenBank/DDBJ databases">
        <title>Reference genome assembly for Australian Ascochyta lentis isolate Al4.</title>
        <authorList>
            <person name="Lee R.C."/>
            <person name="Farfan-Caceres L.M."/>
            <person name="Debler J.W."/>
            <person name="Williams A.H."/>
            <person name="Henares B.M."/>
        </authorList>
    </citation>
    <scope>NUCLEOTIDE SEQUENCE</scope>
    <source>
        <strain evidence="3">Al4</strain>
    </source>
</reference>
<evidence type="ECO:0000256" key="2">
    <source>
        <dbReference type="SAM" id="MobiDB-lite"/>
    </source>
</evidence>
<comment type="caution">
    <text evidence="3">The sequence shown here is derived from an EMBL/GenBank/DDBJ whole genome shotgun (WGS) entry which is preliminary data.</text>
</comment>
<protein>
    <submittedName>
        <fullName evidence="3">Uncharacterized protein</fullName>
    </submittedName>
</protein>
<feature type="region of interest" description="Disordered" evidence="2">
    <location>
        <begin position="440"/>
        <end position="483"/>
    </location>
</feature>
<proteinExistence type="predicted"/>
<feature type="region of interest" description="Disordered" evidence="2">
    <location>
        <begin position="768"/>
        <end position="788"/>
    </location>
</feature>
<feature type="compositionally biased region" description="Basic and acidic residues" evidence="2">
    <location>
        <begin position="160"/>
        <end position="173"/>
    </location>
</feature>
<feature type="region of interest" description="Disordered" evidence="2">
    <location>
        <begin position="832"/>
        <end position="927"/>
    </location>
</feature>
<evidence type="ECO:0000256" key="1">
    <source>
        <dbReference type="SAM" id="Coils"/>
    </source>
</evidence>
<organism evidence="3 4">
    <name type="scientific">Ascochyta lentis</name>
    <dbReference type="NCBI Taxonomy" id="205686"/>
    <lineage>
        <taxon>Eukaryota</taxon>
        <taxon>Fungi</taxon>
        <taxon>Dikarya</taxon>
        <taxon>Ascomycota</taxon>
        <taxon>Pezizomycotina</taxon>
        <taxon>Dothideomycetes</taxon>
        <taxon>Pleosporomycetidae</taxon>
        <taxon>Pleosporales</taxon>
        <taxon>Pleosporineae</taxon>
        <taxon>Didymellaceae</taxon>
        <taxon>Ascochyta</taxon>
    </lineage>
</organism>
<keyword evidence="1" id="KW-0175">Coiled coil</keyword>
<dbReference type="EMBL" id="RZGK01000003">
    <property type="protein sequence ID" value="KAF9700735.1"/>
    <property type="molecule type" value="Genomic_DNA"/>
</dbReference>
<dbReference type="Proteomes" id="UP000651452">
    <property type="component" value="Unassembled WGS sequence"/>
</dbReference>
<evidence type="ECO:0000313" key="4">
    <source>
        <dbReference type="Proteomes" id="UP000651452"/>
    </source>
</evidence>
<dbReference type="AlphaFoldDB" id="A0A8H7MMG0"/>
<dbReference type="OrthoDB" id="3787237at2759"/>
<feature type="compositionally biased region" description="Basic and acidic residues" evidence="2">
    <location>
        <begin position="848"/>
        <end position="857"/>
    </location>
</feature>
<gene>
    <name evidence="3" type="ORF">EKO04_001690</name>
</gene>
<feature type="compositionally biased region" description="Acidic residues" evidence="2">
    <location>
        <begin position="877"/>
        <end position="899"/>
    </location>
</feature>
<evidence type="ECO:0000313" key="3">
    <source>
        <dbReference type="EMBL" id="KAF9700735.1"/>
    </source>
</evidence>
<feature type="region of interest" description="Disordered" evidence="2">
    <location>
        <begin position="16"/>
        <end position="40"/>
    </location>
</feature>
<keyword evidence="4" id="KW-1185">Reference proteome</keyword>
<accession>A0A8H7MMG0</accession>
<sequence>MGPKKTFIDKARKWLPEPSVSDSNCKDPAAPGNWKDIEPQSEEEMRDYMQRERNLILRFLLYWEKKAFDEETKIQKEQHENALKTEWAKWEPYTSIQNGEIHDQELKQKMLKGMGSVYRESKPPSSDTKMRASSEYRDAQCLWEDFLYFQNAWNRRRFHIQEDEKKPQPESKPRTKTKKKEKEKLKKEVAWRDNLIRLYTKWNIGDRSKLPESGLGPEQLHMYSDNIRHTAKNGRLSHLQEHFPISELRLNSEAIEKRREEVERIRKEKEKAQKDTIDTRKYAVVEKLPEGHQPYFTITERSLPWQYKGRRIHTSWESSTWAPAIANKIRVLGEQRECHRPRYETLDIPRLVAERGFLFDKVNNRRQVDADGNGLRGDITRMVFDRFYKLDKNEQRILLRGPHHIYARPHYTPAGTVTQVHSRNGQYTARREAHFKFAPGTESFNYSDAEEERYEDDQVSLPDVSDEAQGPSDGSEDEESDDEGDLFARAYKQGPGLLFRSRKASIDSEPGSSGSGDPSDGGDGPPRGDPPPGSGGGTDTDDDNDDNSGTGKKVMKRDYGMKDERFENDTKNNCRWVECTYQWPDGFEFTQRDRIPALTPGAKELYNAEGGTYHDVYPKGAPIPVFRGKKYKGVKWKKGDDGVFRKKDLTWRPAMILRKFRRDTGRYEGSGDLFKQFPELIRGNLPDNLVRDYNKAMRQYINRGDDEVRETIDPQPHWTDEEIAEAVRFLNDIVRRRGLLHVVKHWDDIIVKARDALDEYRTENMKELKRGSDSTRTKFARSDGLQDKLKKAKALNQRTGEIPDAELKPHDYFTAEDFAKEAIDAEGTTKKKNATKKKTTTKKKTATKKKDTTEKKGTTAKKRTFTGKVKRKTKIDTEEESGSEAEDATEGEIEDDGKDDEEKSAGEEENDDESEVLGLHLRKKRKM</sequence>
<feature type="compositionally biased region" description="Basic residues" evidence="2">
    <location>
        <begin position="832"/>
        <end position="847"/>
    </location>
</feature>
<feature type="region of interest" description="Disordered" evidence="2">
    <location>
        <begin position="160"/>
        <end position="184"/>
    </location>
</feature>
<feature type="compositionally biased region" description="Acidic residues" evidence="2">
    <location>
        <begin position="474"/>
        <end position="483"/>
    </location>
</feature>